<evidence type="ECO:0000256" key="6">
    <source>
        <dbReference type="PROSITE-ProRule" id="PRU00433"/>
    </source>
</evidence>
<dbReference type="Pfam" id="PF00034">
    <property type="entry name" value="Cytochrom_C"/>
    <property type="match status" value="1"/>
</dbReference>
<dbReference type="SUPFAM" id="SSF46626">
    <property type="entry name" value="Cytochrome c"/>
    <property type="match status" value="2"/>
</dbReference>
<protein>
    <submittedName>
        <fullName evidence="10">Putative cytochrome c</fullName>
    </submittedName>
</protein>
<dbReference type="GO" id="GO:0046872">
    <property type="term" value="F:metal ion binding"/>
    <property type="evidence" value="ECO:0007669"/>
    <property type="project" value="UniProtKB-KW"/>
</dbReference>
<dbReference type="PANTHER" id="PTHR33751">
    <property type="entry name" value="CBB3-TYPE CYTOCHROME C OXIDASE SUBUNIT FIXP"/>
    <property type="match status" value="1"/>
</dbReference>
<dbReference type="AlphaFoldDB" id="A0A1E3XGP9"/>
<dbReference type="Proteomes" id="UP000094056">
    <property type="component" value="Unassembled WGS sequence"/>
</dbReference>
<evidence type="ECO:0000256" key="8">
    <source>
        <dbReference type="SAM" id="Phobius"/>
    </source>
</evidence>
<feature type="compositionally biased region" description="Acidic residues" evidence="7">
    <location>
        <begin position="392"/>
        <end position="403"/>
    </location>
</feature>
<dbReference type="Pfam" id="PF09459">
    <property type="entry name" value="EB_dh"/>
    <property type="match status" value="1"/>
</dbReference>
<feature type="domain" description="Cytochrome c" evidence="9">
    <location>
        <begin position="52"/>
        <end position="144"/>
    </location>
</feature>
<accession>A0A1E3XGP9</accession>
<feature type="region of interest" description="Disordered" evidence="7">
    <location>
        <begin position="390"/>
        <end position="436"/>
    </location>
</feature>
<dbReference type="Gene3D" id="1.10.760.10">
    <property type="entry name" value="Cytochrome c-like domain"/>
    <property type="match status" value="2"/>
</dbReference>
<feature type="domain" description="Cytochrome c" evidence="9">
    <location>
        <begin position="167"/>
        <end position="263"/>
    </location>
</feature>
<dbReference type="Gene3D" id="2.60.40.1190">
    <property type="match status" value="1"/>
</dbReference>
<evidence type="ECO:0000256" key="5">
    <source>
        <dbReference type="ARBA" id="ARBA00023004"/>
    </source>
</evidence>
<keyword evidence="8" id="KW-1133">Transmembrane helix</keyword>
<keyword evidence="4" id="KW-0249">Electron transport</keyword>
<feature type="transmembrane region" description="Helical" evidence="8">
    <location>
        <begin position="542"/>
        <end position="561"/>
    </location>
</feature>
<dbReference type="InterPro" id="IPR009056">
    <property type="entry name" value="Cyt_c-like_dom"/>
</dbReference>
<organism evidence="10 11">
    <name type="scientific">Candidatus Scalindua rubra</name>
    <dbReference type="NCBI Taxonomy" id="1872076"/>
    <lineage>
        <taxon>Bacteria</taxon>
        <taxon>Pseudomonadati</taxon>
        <taxon>Planctomycetota</taxon>
        <taxon>Candidatus Brocadiia</taxon>
        <taxon>Candidatus Brocadiales</taxon>
        <taxon>Candidatus Scalinduaceae</taxon>
        <taxon>Candidatus Scalindua</taxon>
    </lineage>
</organism>
<keyword evidence="3 6" id="KW-0479">Metal-binding</keyword>
<keyword evidence="2 6" id="KW-0349">Heme</keyword>
<name>A0A1E3XGP9_9BACT</name>
<dbReference type="Pfam" id="PF13442">
    <property type="entry name" value="Cytochrome_CBB3"/>
    <property type="match status" value="1"/>
</dbReference>
<sequence length="576" mass="65627">MYKSNTIVKCTIMCLFAGIISFLCMRVGFAQTTQLFRTYKTEVPAKIPETLEAIAAGKIIYEERCYYCHGVRGNGPEASRLDPKPRDFTRNEYKIRSTELGMLPTDEDLFRIITSGIEGTAMPFWSTLTNEERWQVIYYIKTFNKSFKERETQKMISIGAEIPLNPESIKRGKKLFKEAKCFLCHGEYGRADGQIITTLKGKWNFPFKARNLSKSWLYKGGNTTKDIYRTITTGFNESPMGSYVDYLTEDDRWHLSHYVKSISHDMKTEVVLKSKLVEGDLPAGPNDAAWEIANPTEIPLAGQIVASPRLWAPSIDSIRIKSLYNKEDIAFLLEWDDTTNEQDEVYSDAVAMQFPTKIPEGLRKPFFAMGDSGKSVTIWRWRAYDESMQQMEGEDEYDDDLESATDGGSSITRQEGTNNAEAEAEEKEEVSEVKDAQEAKEKFKGFATIKEMNAKGFKNLAEQSSDSQDSKGKGYWKNGKWKIMITRPVVTGDKKIDIQFETGKLIPYALAVWDGSNSEIGGQKAITSWYYLTLEMTTPRSVYLYVIIAIIMGISIQFWVIGRVRRFPPKVPEEKK</sequence>
<evidence type="ECO:0000259" key="9">
    <source>
        <dbReference type="PROSITE" id="PS51007"/>
    </source>
</evidence>
<evidence type="ECO:0000313" key="10">
    <source>
        <dbReference type="EMBL" id="ODS34813.1"/>
    </source>
</evidence>
<keyword evidence="8" id="KW-0472">Membrane</keyword>
<dbReference type="PROSITE" id="PS51007">
    <property type="entry name" value="CYTC"/>
    <property type="match status" value="2"/>
</dbReference>
<evidence type="ECO:0000256" key="2">
    <source>
        <dbReference type="ARBA" id="ARBA00022617"/>
    </source>
</evidence>
<dbReference type="GO" id="GO:0009055">
    <property type="term" value="F:electron transfer activity"/>
    <property type="evidence" value="ECO:0007669"/>
    <property type="project" value="InterPro"/>
</dbReference>
<dbReference type="InterPro" id="IPR036909">
    <property type="entry name" value="Cyt_c-like_dom_sf"/>
</dbReference>
<proteinExistence type="predicted"/>
<evidence type="ECO:0000256" key="1">
    <source>
        <dbReference type="ARBA" id="ARBA00022448"/>
    </source>
</evidence>
<evidence type="ECO:0000313" key="11">
    <source>
        <dbReference type="Proteomes" id="UP000094056"/>
    </source>
</evidence>
<keyword evidence="5 6" id="KW-0408">Iron</keyword>
<keyword evidence="1" id="KW-0813">Transport</keyword>
<evidence type="ECO:0000256" key="4">
    <source>
        <dbReference type="ARBA" id="ARBA00022982"/>
    </source>
</evidence>
<evidence type="ECO:0000256" key="3">
    <source>
        <dbReference type="ARBA" id="ARBA00022723"/>
    </source>
</evidence>
<dbReference type="GO" id="GO:0020037">
    <property type="term" value="F:heme binding"/>
    <property type="evidence" value="ECO:0007669"/>
    <property type="project" value="InterPro"/>
</dbReference>
<evidence type="ECO:0000256" key="7">
    <source>
        <dbReference type="SAM" id="MobiDB-lite"/>
    </source>
</evidence>
<dbReference type="InterPro" id="IPR019020">
    <property type="entry name" value="Cyt-c552/DMSO_Rdtase_haem-bd"/>
</dbReference>
<dbReference type="InterPro" id="IPR050597">
    <property type="entry name" value="Cytochrome_c_Oxidase_Subunit"/>
</dbReference>
<dbReference type="PANTHER" id="PTHR33751:SF1">
    <property type="entry name" value="CBB3-TYPE CYTOCHROME C OXIDASE SUBUNIT FIXP"/>
    <property type="match status" value="1"/>
</dbReference>
<dbReference type="EMBL" id="MAYW01000001">
    <property type="protein sequence ID" value="ODS34813.1"/>
    <property type="molecule type" value="Genomic_DNA"/>
</dbReference>
<reference evidence="10 11" key="1">
    <citation type="submission" date="2016-07" db="EMBL/GenBank/DDBJ databases">
        <title>Draft genome of Scalindua rubra, obtained from a brine-seawater interface in the Red Sea, sheds light on salt adaptation in anammox bacteria.</title>
        <authorList>
            <person name="Speth D.R."/>
            <person name="Lagkouvardos I."/>
            <person name="Wang Y."/>
            <person name="Qian P.-Y."/>
            <person name="Dutilh B.E."/>
            <person name="Jetten M.S."/>
        </authorList>
    </citation>
    <scope>NUCLEOTIDE SEQUENCE [LARGE SCALE GENOMIC DNA]</scope>
    <source>
        <strain evidence="10">BSI-1</strain>
    </source>
</reference>
<comment type="caution">
    <text evidence="10">The sequence shown here is derived from an EMBL/GenBank/DDBJ whole genome shotgun (WGS) entry which is preliminary data.</text>
</comment>
<keyword evidence="8" id="KW-0812">Transmembrane</keyword>
<feature type="compositionally biased region" description="Polar residues" evidence="7">
    <location>
        <begin position="406"/>
        <end position="419"/>
    </location>
</feature>
<gene>
    <name evidence="10" type="ORF">SCARUB_00073</name>
</gene>